<dbReference type="Proteomes" id="UP000681720">
    <property type="component" value="Unassembled WGS sequence"/>
</dbReference>
<evidence type="ECO:0000313" key="2">
    <source>
        <dbReference type="EMBL" id="CAF5192820.1"/>
    </source>
</evidence>
<protein>
    <submittedName>
        <fullName evidence="2">Uncharacterized protein</fullName>
    </submittedName>
</protein>
<feature type="non-terminal residue" evidence="2">
    <location>
        <position position="154"/>
    </location>
</feature>
<sequence length="154" mass="17593">TPIRDKQQQSTIIRTLPSNERIDRAYDQSGYISDGPSHKYSIYKKFSGTNLDKNKSSSAKGLKSIFGRIIRTNSGNFREDHDSQTQTSFHRGGLRATTTSGKTSIKPLSIVNLCKHILHCLLDYIFRLSHMRLRTTERTISSHRIFSHRKLLDG</sequence>
<reference evidence="2" key="1">
    <citation type="submission" date="2021-02" db="EMBL/GenBank/DDBJ databases">
        <authorList>
            <person name="Nowell W R."/>
        </authorList>
    </citation>
    <scope>NUCLEOTIDE SEQUENCE</scope>
</reference>
<dbReference type="EMBL" id="CAJOBJ010339071">
    <property type="protein sequence ID" value="CAF5192820.1"/>
    <property type="molecule type" value="Genomic_DNA"/>
</dbReference>
<name>A0A8S3I5I0_9BILA</name>
<comment type="caution">
    <text evidence="2">The sequence shown here is derived from an EMBL/GenBank/DDBJ whole genome shotgun (WGS) entry which is preliminary data.</text>
</comment>
<organism evidence="2 3">
    <name type="scientific">Rotaria magnacalcarata</name>
    <dbReference type="NCBI Taxonomy" id="392030"/>
    <lineage>
        <taxon>Eukaryota</taxon>
        <taxon>Metazoa</taxon>
        <taxon>Spiralia</taxon>
        <taxon>Gnathifera</taxon>
        <taxon>Rotifera</taxon>
        <taxon>Eurotatoria</taxon>
        <taxon>Bdelloidea</taxon>
        <taxon>Philodinida</taxon>
        <taxon>Philodinidae</taxon>
        <taxon>Rotaria</taxon>
    </lineage>
</organism>
<evidence type="ECO:0000313" key="3">
    <source>
        <dbReference type="Proteomes" id="UP000681720"/>
    </source>
</evidence>
<gene>
    <name evidence="2" type="ORF">GIL414_LOCUS73643</name>
</gene>
<dbReference type="AlphaFoldDB" id="A0A8S3I5I0"/>
<feature type="region of interest" description="Disordered" evidence="1">
    <location>
        <begin position="76"/>
        <end position="98"/>
    </location>
</feature>
<accession>A0A8S3I5I0</accession>
<evidence type="ECO:0000256" key="1">
    <source>
        <dbReference type="SAM" id="MobiDB-lite"/>
    </source>
</evidence>
<proteinExistence type="predicted"/>